<protein>
    <submittedName>
        <fullName evidence="1">Uncharacterized protein</fullName>
    </submittedName>
</protein>
<gene>
    <name evidence="1" type="ORF">BTA31_09995</name>
</gene>
<evidence type="ECO:0000313" key="2">
    <source>
        <dbReference type="Proteomes" id="UP000187046"/>
    </source>
</evidence>
<dbReference type="RefSeq" id="WP_076791225.1">
    <property type="nucleotide sequence ID" value="NZ_MRBL01000010.1"/>
</dbReference>
<keyword evidence="2" id="KW-1185">Reference proteome</keyword>
<dbReference type="EMBL" id="MRBL01000010">
    <property type="protein sequence ID" value="OMI27718.1"/>
    <property type="molecule type" value="Genomic_DNA"/>
</dbReference>
<proteinExistence type="predicted"/>
<dbReference type="Proteomes" id="UP000187046">
    <property type="component" value="Unassembled WGS sequence"/>
</dbReference>
<comment type="caution">
    <text evidence="1">The sequence shown here is derived from an EMBL/GenBank/DDBJ whole genome shotgun (WGS) entry which is preliminary data.</text>
</comment>
<sequence length="232" mass="27803">MVNVLTNILKNDRLDEYPLFKKFCFLKEKGLRKESFKALSSFIDEARTWNNNTQQNFASWLFALFEESDNIHHILVYPLEEELLKPSLVGWMKNNPEDPRPYRWYGVFLNTENCVDYLNNALRLGGRNEQLSLLTLIDINLNALWFSFHHISEDLYLGDIKEDTALLAKSLQLNNKVECEQTRKNNNEALIYYQDLMNDWMTFKKERSKGFVEWCENKGRTYYWVKAYYYER</sequence>
<evidence type="ECO:0000313" key="1">
    <source>
        <dbReference type="EMBL" id="OMI27718.1"/>
    </source>
</evidence>
<name>A0ABX3I5B1_9BACI</name>
<accession>A0ABX3I5B1</accession>
<organism evidence="1 2">
    <name type="scientific">Bacillus haynesii</name>
    <dbReference type="NCBI Taxonomy" id="1925021"/>
    <lineage>
        <taxon>Bacteria</taxon>
        <taxon>Bacillati</taxon>
        <taxon>Bacillota</taxon>
        <taxon>Bacilli</taxon>
        <taxon>Bacillales</taxon>
        <taxon>Bacillaceae</taxon>
        <taxon>Bacillus</taxon>
    </lineage>
</organism>
<reference evidence="1 2" key="1">
    <citation type="submission" date="2016-12" db="EMBL/GenBank/DDBJ databases">
        <title>Bacillus phylogenomics.</title>
        <authorList>
            <person name="Dunlap C."/>
        </authorList>
    </citation>
    <scope>NUCLEOTIDE SEQUENCE [LARGE SCALE GENOMIC DNA]</scope>
    <source>
        <strain evidence="1 2">NRRL B-41327</strain>
    </source>
</reference>